<gene>
    <name evidence="2" type="ORF">DRF62_00185</name>
</gene>
<keyword evidence="1" id="KW-0732">Signal</keyword>
<dbReference type="Proteomes" id="UP000256512">
    <property type="component" value="Unassembled WGS sequence"/>
</dbReference>
<evidence type="ECO:0000256" key="1">
    <source>
        <dbReference type="SAM" id="SignalP"/>
    </source>
</evidence>
<feature type="signal peptide" evidence="1">
    <location>
        <begin position="1"/>
        <end position="19"/>
    </location>
</feature>
<accession>A0A3D9BVK4</accession>
<dbReference type="AlphaFoldDB" id="A0A3D9BVK4"/>
<feature type="chain" id="PRO_5017690217" evidence="1">
    <location>
        <begin position="20"/>
        <end position="351"/>
    </location>
</feature>
<proteinExistence type="predicted"/>
<reference evidence="2 3" key="1">
    <citation type="journal article" date="2006" name="Int. J. Syst. Evol. Microbiol.">
        <title>Chryseobacterium piscium sp. nov., isolated from fish of the South Atlantic Ocean off South Africa.</title>
        <authorList>
            <person name="de Beer H."/>
            <person name="Hugo C.J."/>
            <person name="Jooste P.J."/>
            <person name="Vancanneyt M."/>
            <person name="Coenye T."/>
            <person name="Vandamme P."/>
        </authorList>
    </citation>
    <scope>NUCLEOTIDE SEQUENCE [LARGE SCALE GENOMIC DNA]</scope>
    <source>
        <strain evidence="2 3">CCUG 51923</strain>
    </source>
</reference>
<evidence type="ECO:0000313" key="2">
    <source>
        <dbReference type="EMBL" id="REC57416.1"/>
    </source>
</evidence>
<keyword evidence="3" id="KW-1185">Reference proteome</keyword>
<dbReference type="RefSeq" id="WP_115948544.1">
    <property type="nucleotide sequence ID" value="NZ_QNVS01000001.1"/>
</dbReference>
<name>A0A3D9BVK4_9FLAO</name>
<dbReference type="EMBL" id="QNVS01000001">
    <property type="protein sequence ID" value="REC57416.1"/>
    <property type="molecule type" value="Genomic_DNA"/>
</dbReference>
<organism evidence="2 3">
    <name type="scientific">Chryseobacterium piscium</name>
    <dbReference type="NCBI Taxonomy" id="333702"/>
    <lineage>
        <taxon>Bacteria</taxon>
        <taxon>Pseudomonadati</taxon>
        <taxon>Bacteroidota</taxon>
        <taxon>Flavobacteriia</taxon>
        <taxon>Flavobacteriales</taxon>
        <taxon>Weeksellaceae</taxon>
        <taxon>Chryseobacterium group</taxon>
        <taxon>Chryseobacterium</taxon>
    </lineage>
</organism>
<sequence>MFRKNLFFLLCFISVIVLSQQNQKPVDLKIKEDFTHQWTKTVFPKLWAGFQRETVRSYDSKNKNIGISYVQKQSKKNKTVLTIYIYPKSEINNQSLRDEFLSYLVAINKNSQSYVEMKPLFGKLSNDKLHVHYIYSLFKNSMVEADFFNGVRPVEKKSLLAIYESGGWTFKIRISSDEMTNEQLIDLKQKTENYFSVLDIAATKTLPTNDSPDILLSPVVKRDSMMAKATIASAEAKIEWLKNNSDIKDIMTGFNDMKIESEIYATEKMLQFFKTNKSNWKITPETQKYFEDMILISDNKQIKNYIYDKYMGVIDYPEGEIHKKSYAQFKTDHKISKELDEIYFKLFYNLD</sequence>
<evidence type="ECO:0000313" key="3">
    <source>
        <dbReference type="Proteomes" id="UP000256512"/>
    </source>
</evidence>
<comment type="caution">
    <text evidence="2">The sequence shown here is derived from an EMBL/GenBank/DDBJ whole genome shotgun (WGS) entry which is preliminary data.</text>
</comment>
<protein>
    <submittedName>
        <fullName evidence="2">Uncharacterized protein</fullName>
    </submittedName>
</protein>